<evidence type="ECO:0000313" key="7">
    <source>
        <dbReference type="EMBL" id="GFN92077.1"/>
    </source>
</evidence>
<sequence length="321" mass="35726">MDESIIWLMANGRKEQALKCIKRAAWWNNKDFETVVQAGYTSDGSCDIGEIEGSEGNRETSPMVLEDIKAIDSKILPEPQEDSSGSESDADGTVGERVSFVRVLRNKTLFINSVAMWVTWFSASLCYFTLYLMVSSLAGDKYLNYTLTSLMDVPACFIFFFGFNRYGRRSVTILLYSILAIGTFALGLLRHFTDDKDSTWSVVILITSLISIVGGSGCFFSIFFYLPELFPTNVRNQATGFASCFARIGAMISPFMGVLAKVAIWVPGLVMCALASIAVFLLFLLPETKSRQLPQSLAEMESWFKKDKLSEERKTTTNALA</sequence>
<dbReference type="InterPro" id="IPR005828">
    <property type="entry name" value="MFS_sugar_transport-like"/>
</dbReference>
<evidence type="ECO:0000256" key="4">
    <source>
        <dbReference type="ARBA" id="ARBA00023136"/>
    </source>
</evidence>
<dbReference type="Gene3D" id="1.20.1250.20">
    <property type="entry name" value="MFS general substrate transporter like domains"/>
    <property type="match status" value="1"/>
</dbReference>
<feature type="transmembrane region" description="Helical" evidence="5">
    <location>
        <begin position="142"/>
        <end position="161"/>
    </location>
</feature>
<dbReference type="AlphaFoldDB" id="A0AAV3ZCD0"/>
<feature type="transmembrane region" description="Helical" evidence="5">
    <location>
        <begin position="173"/>
        <end position="193"/>
    </location>
</feature>
<dbReference type="Proteomes" id="UP000735302">
    <property type="component" value="Unassembled WGS sequence"/>
</dbReference>
<dbReference type="InterPro" id="IPR036259">
    <property type="entry name" value="MFS_trans_sf"/>
</dbReference>
<evidence type="ECO:0000313" key="8">
    <source>
        <dbReference type="Proteomes" id="UP000735302"/>
    </source>
</evidence>
<feature type="transmembrane region" description="Helical" evidence="5">
    <location>
        <begin position="238"/>
        <end position="256"/>
    </location>
</feature>
<feature type="transmembrane region" description="Helical" evidence="5">
    <location>
        <begin position="262"/>
        <end position="285"/>
    </location>
</feature>
<evidence type="ECO:0000256" key="5">
    <source>
        <dbReference type="SAM" id="Phobius"/>
    </source>
</evidence>
<dbReference type="GO" id="GO:0016020">
    <property type="term" value="C:membrane"/>
    <property type="evidence" value="ECO:0007669"/>
    <property type="project" value="UniProtKB-SubCell"/>
</dbReference>
<evidence type="ECO:0000256" key="3">
    <source>
        <dbReference type="ARBA" id="ARBA00022989"/>
    </source>
</evidence>
<evidence type="ECO:0000259" key="6">
    <source>
        <dbReference type="PROSITE" id="PS50850"/>
    </source>
</evidence>
<dbReference type="SUPFAM" id="SSF103473">
    <property type="entry name" value="MFS general substrate transporter"/>
    <property type="match status" value="1"/>
</dbReference>
<keyword evidence="4 5" id="KW-0472">Membrane</keyword>
<comment type="subcellular location">
    <subcellularLocation>
        <location evidence="1">Membrane</location>
        <topology evidence="1">Multi-pass membrane protein</topology>
    </subcellularLocation>
</comment>
<feature type="domain" description="Major facilitator superfamily (MFS) profile" evidence="6">
    <location>
        <begin position="101"/>
        <end position="321"/>
    </location>
</feature>
<reference evidence="7 8" key="1">
    <citation type="journal article" date="2021" name="Elife">
        <title>Chloroplast acquisition without the gene transfer in kleptoplastic sea slugs, Plakobranchus ocellatus.</title>
        <authorList>
            <person name="Maeda T."/>
            <person name="Takahashi S."/>
            <person name="Yoshida T."/>
            <person name="Shimamura S."/>
            <person name="Takaki Y."/>
            <person name="Nagai Y."/>
            <person name="Toyoda A."/>
            <person name="Suzuki Y."/>
            <person name="Arimoto A."/>
            <person name="Ishii H."/>
            <person name="Satoh N."/>
            <person name="Nishiyama T."/>
            <person name="Hasebe M."/>
            <person name="Maruyama T."/>
            <person name="Minagawa J."/>
            <person name="Obokata J."/>
            <person name="Shigenobu S."/>
        </authorList>
    </citation>
    <scope>NUCLEOTIDE SEQUENCE [LARGE SCALE GENOMIC DNA]</scope>
</reference>
<dbReference type="Pfam" id="PF00083">
    <property type="entry name" value="Sugar_tr"/>
    <property type="match status" value="1"/>
</dbReference>
<gene>
    <name evidence="7" type="ORF">PoB_001858300</name>
</gene>
<dbReference type="PANTHER" id="PTHR24064">
    <property type="entry name" value="SOLUTE CARRIER FAMILY 22 MEMBER"/>
    <property type="match status" value="1"/>
</dbReference>
<keyword evidence="8" id="KW-1185">Reference proteome</keyword>
<dbReference type="GO" id="GO:0022857">
    <property type="term" value="F:transmembrane transporter activity"/>
    <property type="evidence" value="ECO:0007669"/>
    <property type="project" value="InterPro"/>
</dbReference>
<feature type="transmembrane region" description="Helical" evidence="5">
    <location>
        <begin position="199"/>
        <end position="226"/>
    </location>
</feature>
<dbReference type="PROSITE" id="PS50850">
    <property type="entry name" value="MFS"/>
    <property type="match status" value="1"/>
</dbReference>
<proteinExistence type="predicted"/>
<organism evidence="7 8">
    <name type="scientific">Plakobranchus ocellatus</name>
    <dbReference type="NCBI Taxonomy" id="259542"/>
    <lineage>
        <taxon>Eukaryota</taxon>
        <taxon>Metazoa</taxon>
        <taxon>Spiralia</taxon>
        <taxon>Lophotrochozoa</taxon>
        <taxon>Mollusca</taxon>
        <taxon>Gastropoda</taxon>
        <taxon>Heterobranchia</taxon>
        <taxon>Euthyneura</taxon>
        <taxon>Panpulmonata</taxon>
        <taxon>Sacoglossa</taxon>
        <taxon>Placobranchoidea</taxon>
        <taxon>Plakobranchidae</taxon>
        <taxon>Plakobranchus</taxon>
    </lineage>
</organism>
<feature type="transmembrane region" description="Helical" evidence="5">
    <location>
        <begin position="109"/>
        <end position="130"/>
    </location>
</feature>
<protein>
    <submittedName>
        <fullName evidence="7">Organic cation transporter-like protein</fullName>
    </submittedName>
</protein>
<keyword evidence="2 5" id="KW-0812">Transmembrane</keyword>
<dbReference type="EMBL" id="BLXT01002217">
    <property type="protein sequence ID" value="GFN92077.1"/>
    <property type="molecule type" value="Genomic_DNA"/>
</dbReference>
<name>A0AAV3ZCD0_9GAST</name>
<accession>A0AAV3ZCD0</accession>
<evidence type="ECO:0000256" key="1">
    <source>
        <dbReference type="ARBA" id="ARBA00004141"/>
    </source>
</evidence>
<keyword evidence="3 5" id="KW-1133">Transmembrane helix</keyword>
<comment type="caution">
    <text evidence="7">The sequence shown here is derived from an EMBL/GenBank/DDBJ whole genome shotgun (WGS) entry which is preliminary data.</text>
</comment>
<dbReference type="InterPro" id="IPR020846">
    <property type="entry name" value="MFS_dom"/>
</dbReference>
<evidence type="ECO:0000256" key="2">
    <source>
        <dbReference type="ARBA" id="ARBA00022692"/>
    </source>
</evidence>